<feature type="region of interest" description="Disordered" evidence="1">
    <location>
        <begin position="28"/>
        <end position="84"/>
    </location>
</feature>
<comment type="caution">
    <text evidence="2">The sequence shown here is derived from an EMBL/GenBank/DDBJ whole genome shotgun (WGS) entry which is preliminary data.</text>
</comment>
<gene>
    <name evidence="2" type="ORF">EZS28_034434</name>
</gene>
<proteinExistence type="predicted"/>
<organism evidence="2 3">
    <name type="scientific">Streblomastix strix</name>
    <dbReference type="NCBI Taxonomy" id="222440"/>
    <lineage>
        <taxon>Eukaryota</taxon>
        <taxon>Metamonada</taxon>
        <taxon>Preaxostyla</taxon>
        <taxon>Oxymonadida</taxon>
        <taxon>Streblomastigidae</taxon>
        <taxon>Streblomastix</taxon>
    </lineage>
</organism>
<dbReference type="EMBL" id="SNRW01015786">
    <property type="protein sequence ID" value="KAA6370040.1"/>
    <property type="molecule type" value="Genomic_DNA"/>
</dbReference>
<feature type="compositionally biased region" description="Polar residues" evidence="1">
    <location>
        <begin position="35"/>
        <end position="47"/>
    </location>
</feature>
<dbReference type="Proteomes" id="UP000324800">
    <property type="component" value="Unassembled WGS sequence"/>
</dbReference>
<protein>
    <submittedName>
        <fullName evidence="2">Uncharacterized protein</fullName>
    </submittedName>
</protein>
<sequence length="84" mass="9843">MLQFQDLNPQAGIDNRLANQNHLLNINARNDEQSQDIGSRQLPTAPNHSIYDSEEQRLRWFAREPSVDYRDNHSEGEPREKRLS</sequence>
<evidence type="ECO:0000256" key="1">
    <source>
        <dbReference type="SAM" id="MobiDB-lite"/>
    </source>
</evidence>
<evidence type="ECO:0000313" key="2">
    <source>
        <dbReference type="EMBL" id="KAA6370040.1"/>
    </source>
</evidence>
<accession>A0A5J4UJ77</accession>
<reference evidence="2 3" key="1">
    <citation type="submission" date="2019-03" db="EMBL/GenBank/DDBJ databases">
        <title>Single cell metagenomics reveals metabolic interactions within the superorganism composed of flagellate Streblomastix strix and complex community of Bacteroidetes bacteria on its surface.</title>
        <authorList>
            <person name="Treitli S.C."/>
            <person name="Kolisko M."/>
            <person name="Husnik F."/>
            <person name="Keeling P."/>
            <person name="Hampl V."/>
        </authorList>
    </citation>
    <scope>NUCLEOTIDE SEQUENCE [LARGE SCALE GENOMIC DNA]</scope>
    <source>
        <strain evidence="2">ST1C</strain>
    </source>
</reference>
<dbReference type="AlphaFoldDB" id="A0A5J4UJ77"/>
<name>A0A5J4UJ77_9EUKA</name>
<evidence type="ECO:0000313" key="3">
    <source>
        <dbReference type="Proteomes" id="UP000324800"/>
    </source>
</evidence>
<feature type="compositionally biased region" description="Basic and acidic residues" evidence="1">
    <location>
        <begin position="54"/>
        <end position="84"/>
    </location>
</feature>